<evidence type="ECO:0000256" key="3">
    <source>
        <dbReference type="ARBA" id="ARBA00011738"/>
    </source>
</evidence>
<keyword evidence="4 11" id="KW-0963">Cytoplasm</keyword>
<gene>
    <name evidence="11" type="primary">hisS</name>
    <name evidence="14" type="ORF">SAMN05660865_01342</name>
</gene>
<dbReference type="GO" id="GO:0016740">
    <property type="term" value="F:transferase activity"/>
    <property type="evidence" value="ECO:0007669"/>
    <property type="project" value="UniProtKB-ARBA"/>
</dbReference>
<dbReference type="Proteomes" id="UP000242850">
    <property type="component" value="Unassembled WGS sequence"/>
</dbReference>
<evidence type="ECO:0000256" key="7">
    <source>
        <dbReference type="ARBA" id="ARBA00022840"/>
    </source>
</evidence>
<dbReference type="HAMAP" id="MF_00127">
    <property type="entry name" value="His_tRNA_synth"/>
    <property type="match status" value="1"/>
</dbReference>
<feature type="binding site" evidence="12">
    <location>
        <position position="257"/>
    </location>
    <ligand>
        <name>L-histidine</name>
        <dbReference type="ChEBI" id="CHEBI:57595"/>
    </ligand>
</feature>
<keyword evidence="7 11" id="KW-0067">ATP-binding</keyword>
<organism evidence="14 15">
    <name type="scientific">Caloramator fervidus</name>
    <dbReference type="NCBI Taxonomy" id="29344"/>
    <lineage>
        <taxon>Bacteria</taxon>
        <taxon>Bacillati</taxon>
        <taxon>Bacillota</taxon>
        <taxon>Clostridia</taxon>
        <taxon>Eubacteriales</taxon>
        <taxon>Clostridiaceae</taxon>
        <taxon>Caloramator</taxon>
    </lineage>
</organism>
<dbReference type="PANTHER" id="PTHR43707:SF1">
    <property type="entry name" value="HISTIDINE--TRNA LIGASE, MITOCHONDRIAL-RELATED"/>
    <property type="match status" value="1"/>
</dbReference>
<evidence type="ECO:0000256" key="5">
    <source>
        <dbReference type="ARBA" id="ARBA00022598"/>
    </source>
</evidence>
<dbReference type="AlphaFoldDB" id="A0A1H5VZ14"/>
<feature type="binding site" evidence="12">
    <location>
        <position position="130"/>
    </location>
    <ligand>
        <name>L-histidine</name>
        <dbReference type="ChEBI" id="CHEBI:57595"/>
    </ligand>
</feature>
<dbReference type="GO" id="GO:0006427">
    <property type="term" value="P:histidyl-tRNA aminoacylation"/>
    <property type="evidence" value="ECO:0007669"/>
    <property type="project" value="UniProtKB-UniRule"/>
</dbReference>
<dbReference type="RefSeq" id="WP_103896291.1">
    <property type="nucleotide sequence ID" value="NZ_FNUK01000016.1"/>
</dbReference>
<comment type="catalytic activity">
    <reaction evidence="10 11">
        <text>tRNA(His) + L-histidine + ATP = L-histidyl-tRNA(His) + AMP + diphosphate + H(+)</text>
        <dbReference type="Rhea" id="RHEA:17313"/>
        <dbReference type="Rhea" id="RHEA-COMP:9665"/>
        <dbReference type="Rhea" id="RHEA-COMP:9689"/>
        <dbReference type="ChEBI" id="CHEBI:15378"/>
        <dbReference type="ChEBI" id="CHEBI:30616"/>
        <dbReference type="ChEBI" id="CHEBI:33019"/>
        <dbReference type="ChEBI" id="CHEBI:57595"/>
        <dbReference type="ChEBI" id="CHEBI:78442"/>
        <dbReference type="ChEBI" id="CHEBI:78527"/>
        <dbReference type="ChEBI" id="CHEBI:456215"/>
        <dbReference type="EC" id="6.1.1.21"/>
    </reaction>
</comment>
<protein>
    <recommendedName>
        <fullName evidence="11">Histidine--tRNA ligase</fullName>
        <ecNumber evidence="11">6.1.1.21</ecNumber>
    </recommendedName>
    <alternativeName>
        <fullName evidence="11">Histidyl-tRNA synthetase</fullName>
        <shortName evidence="11">HisRS</shortName>
    </alternativeName>
</protein>
<dbReference type="OrthoDB" id="9800814at2"/>
<dbReference type="Pfam" id="PF03129">
    <property type="entry name" value="HGTP_anticodon"/>
    <property type="match status" value="1"/>
</dbReference>
<dbReference type="InterPro" id="IPR033656">
    <property type="entry name" value="HisRS_anticodon"/>
</dbReference>
<evidence type="ECO:0000313" key="15">
    <source>
        <dbReference type="Proteomes" id="UP000242850"/>
    </source>
</evidence>
<dbReference type="EMBL" id="FNUK01000016">
    <property type="protein sequence ID" value="SEF92373.1"/>
    <property type="molecule type" value="Genomic_DNA"/>
</dbReference>
<evidence type="ECO:0000256" key="8">
    <source>
        <dbReference type="ARBA" id="ARBA00022917"/>
    </source>
</evidence>
<evidence type="ECO:0000256" key="9">
    <source>
        <dbReference type="ARBA" id="ARBA00023146"/>
    </source>
</evidence>
<keyword evidence="15" id="KW-1185">Reference proteome</keyword>
<dbReference type="GO" id="GO:0004821">
    <property type="term" value="F:histidine-tRNA ligase activity"/>
    <property type="evidence" value="ECO:0007669"/>
    <property type="project" value="UniProtKB-UniRule"/>
</dbReference>
<feature type="binding site" evidence="12">
    <location>
        <position position="126"/>
    </location>
    <ligand>
        <name>L-histidine</name>
        <dbReference type="ChEBI" id="CHEBI:57595"/>
    </ligand>
</feature>
<dbReference type="Pfam" id="PF13393">
    <property type="entry name" value="tRNA-synt_His"/>
    <property type="match status" value="1"/>
</dbReference>
<dbReference type="InterPro" id="IPR015807">
    <property type="entry name" value="His-tRNA-ligase"/>
</dbReference>
<dbReference type="SUPFAM" id="SSF52954">
    <property type="entry name" value="Class II aaRS ABD-related"/>
    <property type="match status" value="1"/>
</dbReference>
<evidence type="ECO:0000256" key="4">
    <source>
        <dbReference type="ARBA" id="ARBA00022490"/>
    </source>
</evidence>
<dbReference type="PANTHER" id="PTHR43707">
    <property type="entry name" value="HISTIDYL-TRNA SYNTHETASE"/>
    <property type="match status" value="1"/>
</dbReference>
<dbReference type="CDD" id="cd00859">
    <property type="entry name" value="HisRS_anticodon"/>
    <property type="match status" value="1"/>
</dbReference>
<dbReference type="InterPro" id="IPR036621">
    <property type="entry name" value="Anticodon-bd_dom_sf"/>
</dbReference>
<evidence type="ECO:0000256" key="11">
    <source>
        <dbReference type="HAMAP-Rule" id="MF_00127"/>
    </source>
</evidence>
<dbReference type="GO" id="GO:0005737">
    <property type="term" value="C:cytoplasm"/>
    <property type="evidence" value="ECO:0007669"/>
    <property type="project" value="UniProtKB-SubCell"/>
</dbReference>
<feature type="domain" description="Aminoacyl-transfer RNA synthetases class-II family profile" evidence="13">
    <location>
        <begin position="23"/>
        <end position="322"/>
    </location>
</feature>
<dbReference type="Gene3D" id="3.40.50.800">
    <property type="entry name" value="Anticodon-binding domain"/>
    <property type="match status" value="1"/>
</dbReference>
<evidence type="ECO:0000313" key="14">
    <source>
        <dbReference type="EMBL" id="SEF92373.1"/>
    </source>
</evidence>
<dbReference type="PROSITE" id="PS50862">
    <property type="entry name" value="AA_TRNA_LIGASE_II"/>
    <property type="match status" value="1"/>
</dbReference>
<dbReference type="EC" id="6.1.1.21" evidence="11"/>
<feature type="binding site" evidence="12">
    <location>
        <position position="112"/>
    </location>
    <ligand>
        <name>L-histidine</name>
        <dbReference type="ChEBI" id="CHEBI:57595"/>
    </ligand>
</feature>
<accession>A0A1H5VZ14</accession>
<dbReference type="GO" id="GO:0005524">
    <property type="term" value="F:ATP binding"/>
    <property type="evidence" value="ECO:0007669"/>
    <property type="project" value="UniProtKB-UniRule"/>
</dbReference>
<feature type="binding site" evidence="12">
    <location>
        <begin position="81"/>
        <end position="83"/>
    </location>
    <ligand>
        <name>L-histidine</name>
        <dbReference type="ChEBI" id="CHEBI:57595"/>
    </ligand>
</feature>
<sequence>MLTQAPKGTKDVLPKESYKWHYIEGEIRKICFEFGYHEMRTPTFEHTELILRGVGETTDIVQKEMYTFNDKAGRSITLKPEGTAPAVRAFIEHGLHFDTQPTKLYYITPVFRYENVQAGRLREHHQFGVELFGSPSPSADAEVISLAMTFLKRLGLDNLKVNINNIGCQECRKNYNEALKNYLKDNYDKLCDVCKDRFERNTLRILDCKEKTCQAIVKDAPVITDYVCENCKNHFEGLKHELDILNIPYEVDPHIVRGLDYYTQTVFEIITSSIKENLTICGGGRYNNLIKEIGGPDMPAVGFGLGIERLILTLEARGIEIPKPKGVLLYVATIGDKAKDEASKIVFDLRNKGIPCERDLMNKSLKAQMKYANKIGAKYVIVLGDEEIDSNKARLKEMETGKEEDIVLSDLYKILLQRV</sequence>
<dbReference type="SUPFAM" id="SSF55681">
    <property type="entry name" value="Class II aaRS and biotin synthetases"/>
    <property type="match status" value="1"/>
</dbReference>
<dbReference type="NCBIfam" id="TIGR00442">
    <property type="entry name" value="hisS"/>
    <property type="match status" value="1"/>
</dbReference>
<dbReference type="InterPro" id="IPR041715">
    <property type="entry name" value="HisRS-like_core"/>
</dbReference>
<dbReference type="Gene3D" id="3.30.930.10">
    <property type="entry name" value="Bira Bifunctional Protein, Domain 2"/>
    <property type="match status" value="1"/>
</dbReference>
<evidence type="ECO:0000256" key="10">
    <source>
        <dbReference type="ARBA" id="ARBA00047639"/>
    </source>
</evidence>
<evidence type="ECO:0000256" key="12">
    <source>
        <dbReference type="PIRSR" id="PIRSR001549-1"/>
    </source>
</evidence>
<comment type="subcellular location">
    <subcellularLocation>
        <location evidence="1 11">Cytoplasm</location>
    </subcellularLocation>
</comment>
<evidence type="ECO:0000256" key="6">
    <source>
        <dbReference type="ARBA" id="ARBA00022741"/>
    </source>
</evidence>
<dbReference type="FunFam" id="3.30.930.10:FF:000005">
    <property type="entry name" value="Histidine--tRNA ligase"/>
    <property type="match status" value="1"/>
</dbReference>
<keyword evidence="8 11" id="KW-0648">Protein biosynthesis</keyword>
<dbReference type="PIRSF" id="PIRSF001549">
    <property type="entry name" value="His-tRNA_synth"/>
    <property type="match status" value="1"/>
</dbReference>
<evidence type="ECO:0000256" key="2">
    <source>
        <dbReference type="ARBA" id="ARBA00008226"/>
    </source>
</evidence>
<name>A0A1H5VZ14_9CLOT</name>
<keyword evidence="5 11" id="KW-0436">Ligase</keyword>
<keyword evidence="9 11" id="KW-0030">Aminoacyl-tRNA synthetase</keyword>
<dbReference type="CDD" id="cd00773">
    <property type="entry name" value="HisRS-like_core"/>
    <property type="match status" value="1"/>
</dbReference>
<dbReference type="InterPro" id="IPR006195">
    <property type="entry name" value="aa-tRNA-synth_II"/>
</dbReference>
<evidence type="ECO:0000256" key="1">
    <source>
        <dbReference type="ARBA" id="ARBA00004496"/>
    </source>
</evidence>
<proteinExistence type="inferred from homology"/>
<reference evidence="15" key="1">
    <citation type="submission" date="2016-10" db="EMBL/GenBank/DDBJ databases">
        <authorList>
            <person name="Varghese N."/>
            <person name="Submissions S."/>
        </authorList>
    </citation>
    <scope>NUCLEOTIDE SEQUENCE [LARGE SCALE GENOMIC DNA]</scope>
    <source>
        <strain evidence="15">DSM 5463</strain>
    </source>
</reference>
<keyword evidence="6 11" id="KW-0547">Nucleotide-binding</keyword>
<feature type="binding site" evidence="12">
    <location>
        <begin position="261"/>
        <end position="262"/>
    </location>
    <ligand>
        <name>L-histidine</name>
        <dbReference type="ChEBI" id="CHEBI:57595"/>
    </ligand>
</feature>
<dbReference type="InterPro" id="IPR004154">
    <property type="entry name" value="Anticodon-bd"/>
</dbReference>
<dbReference type="GO" id="GO:0140096">
    <property type="term" value="F:catalytic activity, acting on a protein"/>
    <property type="evidence" value="ECO:0007669"/>
    <property type="project" value="UniProtKB-ARBA"/>
</dbReference>
<dbReference type="InterPro" id="IPR004516">
    <property type="entry name" value="HisRS/HisZ"/>
</dbReference>
<comment type="similarity">
    <text evidence="2 11">Belongs to the class-II aminoacyl-tRNA synthetase family.</text>
</comment>
<evidence type="ECO:0000259" key="13">
    <source>
        <dbReference type="PROSITE" id="PS50862"/>
    </source>
</evidence>
<dbReference type="InterPro" id="IPR045864">
    <property type="entry name" value="aa-tRNA-synth_II/BPL/LPL"/>
</dbReference>
<comment type="subunit">
    <text evidence="3 11">Homodimer.</text>
</comment>